<evidence type="ECO:0008006" key="3">
    <source>
        <dbReference type="Google" id="ProtNLM"/>
    </source>
</evidence>
<dbReference type="GO" id="GO:0003677">
    <property type="term" value="F:DNA binding"/>
    <property type="evidence" value="ECO:0007669"/>
    <property type="project" value="UniProtKB-KW"/>
</dbReference>
<dbReference type="SUPFAM" id="SSF56349">
    <property type="entry name" value="DNA breaking-rejoining enzymes"/>
    <property type="match status" value="1"/>
</dbReference>
<feature type="non-terminal residue" evidence="2">
    <location>
        <position position="247"/>
    </location>
</feature>
<sequence length="247" mass="28748">MLADVSGILTLRKVINHGNTRWRASAQINGRRTQRFFNTKVEAQAWLTELRRKSPVEQFWHTLPAIEQQRIMLKHQAGALDLFSQKQIPNYITLTEAVYRYVDVKKGQDLRISSFNQIKLYLQQLCTNFKGKQCHEINTTMIEGWFRNRGWKRSTIDGVIAKIGPFFNWCVRENYISANPTKGVMRPKRDESEPCIFTPDEVARLLSVSYYKDPKLLPYLTLGLFAGVRPEETMRLNWGNITEHGIN</sequence>
<evidence type="ECO:0000256" key="1">
    <source>
        <dbReference type="ARBA" id="ARBA00023125"/>
    </source>
</evidence>
<organism evidence="2">
    <name type="scientific">marine metagenome</name>
    <dbReference type="NCBI Taxonomy" id="408172"/>
    <lineage>
        <taxon>unclassified sequences</taxon>
        <taxon>metagenomes</taxon>
        <taxon>ecological metagenomes</taxon>
    </lineage>
</organism>
<protein>
    <recommendedName>
        <fullName evidence="3">Core-binding (CB) domain-containing protein</fullName>
    </recommendedName>
</protein>
<dbReference type="AlphaFoldDB" id="A0A382V7Q1"/>
<proteinExistence type="predicted"/>
<keyword evidence="1" id="KW-0238">DNA-binding</keyword>
<evidence type="ECO:0000313" key="2">
    <source>
        <dbReference type="EMBL" id="SVD41951.1"/>
    </source>
</evidence>
<gene>
    <name evidence="2" type="ORF">METZ01_LOCUS394805</name>
</gene>
<accession>A0A382V7Q1</accession>
<dbReference type="EMBL" id="UINC01149458">
    <property type="protein sequence ID" value="SVD41951.1"/>
    <property type="molecule type" value="Genomic_DNA"/>
</dbReference>
<reference evidence="2" key="1">
    <citation type="submission" date="2018-05" db="EMBL/GenBank/DDBJ databases">
        <authorList>
            <person name="Lanie J.A."/>
            <person name="Ng W.-L."/>
            <person name="Kazmierczak K.M."/>
            <person name="Andrzejewski T.M."/>
            <person name="Davidsen T.M."/>
            <person name="Wayne K.J."/>
            <person name="Tettelin H."/>
            <person name="Glass J.I."/>
            <person name="Rusch D."/>
            <person name="Podicherti R."/>
            <person name="Tsui H.-C.T."/>
            <person name="Winkler M.E."/>
        </authorList>
    </citation>
    <scope>NUCLEOTIDE SEQUENCE</scope>
</reference>
<dbReference type="Gene3D" id="1.10.150.130">
    <property type="match status" value="1"/>
</dbReference>
<dbReference type="InterPro" id="IPR010998">
    <property type="entry name" value="Integrase_recombinase_N"/>
</dbReference>
<name>A0A382V7Q1_9ZZZZ</name>
<dbReference type="InterPro" id="IPR011010">
    <property type="entry name" value="DNA_brk_join_enz"/>
</dbReference>